<gene>
    <name evidence="1" type="ORF">SYNPS1DRAFT_6864</name>
</gene>
<dbReference type="Proteomes" id="UP000278143">
    <property type="component" value="Unassembled WGS sequence"/>
</dbReference>
<sequence length="110" mass="11704">VPKGFYTYRVHEKPVPENGDCNATGARLDPHGKQGAKCNKDTLSDCEVGDLSGKYGVFFFEGQSDMHGLPLDREDPTIKVTDGADGVIGRSLVVKTTDGTFIACGNIKAG</sequence>
<dbReference type="InterPro" id="IPR036423">
    <property type="entry name" value="SOD-like_Cu/Zn_dom_sf"/>
</dbReference>
<dbReference type="AlphaFoldDB" id="A0A4P9Z088"/>
<name>A0A4P9Z088_9FUNG</name>
<organism evidence="1 2">
    <name type="scientific">Syncephalis pseudoplumigaleata</name>
    <dbReference type="NCBI Taxonomy" id="1712513"/>
    <lineage>
        <taxon>Eukaryota</taxon>
        <taxon>Fungi</taxon>
        <taxon>Fungi incertae sedis</taxon>
        <taxon>Zoopagomycota</taxon>
        <taxon>Zoopagomycotina</taxon>
        <taxon>Zoopagomycetes</taxon>
        <taxon>Zoopagales</taxon>
        <taxon>Piptocephalidaceae</taxon>
        <taxon>Syncephalis</taxon>
    </lineage>
</organism>
<dbReference type="InterPro" id="IPR053257">
    <property type="entry name" value="Cu-only_SOD"/>
</dbReference>
<dbReference type="PANTHER" id="PTHR20910">
    <property type="entry name" value="AGAP001623-PA"/>
    <property type="match status" value="1"/>
</dbReference>
<accession>A0A4P9Z088</accession>
<reference evidence="2" key="1">
    <citation type="journal article" date="2018" name="Nat. Microbiol.">
        <title>Leveraging single-cell genomics to expand the fungal tree of life.</title>
        <authorList>
            <person name="Ahrendt S.R."/>
            <person name="Quandt C.A."/>
            <person name="Ciobanu D."/>
            <person name="Clum A."/>
            <person name="Salamov A."/>
            <person name="Andreopoulos B."/>
            <person name="Cheng J.F."/>
            <person name="Woyke T."/>
            <person name="Pelin A."/>
            <person name="Henrissat B."/>
            <person name="Reynolds N.K."/>
            <person name="Benny G.L."/>
            <person name="Smith M.E."/>
            <person name="James T.Y."/>
            <person name="Grigoriev I.V."/>
        </authorList>
    </citation>
    <scope>NUCLEOTIDE SEQUENCE [LARGE SCALE GENOMIC DNA]</scope>
    <source>
        <strain evidence="2">Benny S71-1</strain>
    </source>
</reference>
<proteinExistence type="predicted"/>
<dbReference type="SUPFAM" id="SSF49329">
    <property type="entry name" value="Cu,Zn superoxide dismutase-like"/>
    <property type="match status" value="1"/>
</dbReference>
<protein>
    <submittedName>
        <fullName evidence="1">Superoxide dismutase</fullName>
    </submittedName>
</protein>
<dbReference type="OrthoDB" id="159229at2759"/>
<dbReference type="GO" id="GO:0006801">
    <property type="term" value="P:superoxide metabolic process"/>
    <property type="evidence" value="ECO:0007669"/>
    <property type="project" value="InterPro"/>
</dbReference>
<evidence type="ECO:0000313" key="2">
    <source>
        <dbReference type="Proteomes" id="UP000278143"/>
    </source>
</evidence>
<dbReference type="PANTHER" id="PTHR20910:SF1">
    <property type="entry name" value="SUPEROXIDE DISMUTASE COPPER_ZINC BINDING DOMAIN-CONTAINING PROTEIN"/>
    <property type="match status" value="1"/>
</dbReference>
<feature type="non-terminal residue" evidence="1">
    <location>
        <position position="110"/>
    </location>
</feature>
<feature type="non-terminal residue" evidence="1">
    <location>
        <position position="1"/>
    </location>
</feature>
<evidence type="ECO:0000313" key="1">
    <source>
        <dbReference type="EMBL" id="RKP25794.1"/>
    </source>
</evidence>
<dbReference type="GO" id="GO:0046872">
    <property type="term" value="F:metal ion binding"/>
    <property type="evidence" value="ECO:0007669"/>
    <property type="project" value="InterPro"/>
</dbReference>
<keyword evidence="2" id="KW-1185">Reference proteome</keyword>
<dbReference type="EMBL" id="KZ989616">
    <property type="protein sequence ID" value="RKP25794.1"/>
    <property type="molecule type" value="Genomic_DNA"/>
</dbReference>
<dbReference type="Gene3D" id="2.60.40.200">
    <property type="entry name" value="Superoxide dismutase, copper/zinc binding domain"/>
    <property type="match status" value="1"/>
</dbReference>